<protein>
    <recommendedName>
        <fullName evidence="3">DUF3822 family protein</fullName>
    </recommendedName>
</protein>
<sequence length="227" mass="26436">MNFFSFFNETDVDKVGNLEGSQSYLVNDSYETLPHKNLYKPVNISKIEAVIEENAIITDVISLGNLSLKGIMVNKKFKAIVEKYKLKDIQFVPVNFLNKTDVQEYFFMFFNSDLTHFIDYDKTKFVIQKKSLFKDNAIQTSVEINKNNRNDLIELDREYAGSIKYSILTKNGEYYFNTAFDYDVFRIGHFNLRFYFSEGLKEVLINSGLTGFYFSDLPVVIYSNKGE</sequence>
<evidence type="ECO:0008006" key="3">
    <source>
        <dbReference type="Google" id="ProtNLM"/>
    </source>
</evidence>
<gene>
    <name evidence="1" type="ORF">JK629_14520</name>
</gene>
<proteinExistence type="predicted"/>
<organism evidence="1 2">
    <name type="scientific">Aequorivita iocasae</name>
    <dbReference type="NCBI Taxonomy" id="2803865"/>
    <lineage>
        <taxon>Bacteria</taxon>
        <taxon>Pseudomonadati</taxon>
        <taxon>Bacteroidota</taxon>
        <taxon>Flavobacteriia</taxon>
        <taxon>Flavobacteriales</taxon>
        <taxon>Flavobacteriaceae</taxon>
        <taxon>Aequorivita</taxon>
    </lineage>
</organism>
<evidence type="ECO:0000313" key="1">
    <source>
        <dbReference type="EMBL" id="QQX76519.1"/>
    </source>
</evidence>
<evidence type="ECO:0000313" key="2">
    <source>
        <dbReference type="Proteomes" id="UP000629420"/>
    </source>
</evidence>
<keyword evidence="2" id="KW-1185">Reference proteome</keyword>
<reference evidence="1 2" key="1">
    <citation type="submission" date="2021-01" db="EMBL/GenBank/DDBJ databases">
        <title>Aequorivita sp. strain KX20305, a bacterium isolated from the sediment collected at a cold seep field in South China Sea.</title>
        <authorList>
            <person name="Zhang H."/>
            <person name="Li C."/>
        </authorList>
    </citation>
    <scope>NUCLEOTIDE SEQUENCE [LARGE SCALE GENOMIC DNA]</scope>
    <source>
        <strain evidence="1 2">KX20305</strain>
    </source>
</reference>
<accession>A0ABX7DUT7</accession>
<dbReference type="EMBL" id="CP068439">
    <property type="protein sequence ID" value="QQX76519.1"/>
    <property type="molecule type" value="Genomic_DNA"/>
</dbReference>
<name>A0ABX7DUT7_9FLAO</name>
<dbReference type="Proteomes" id="UP000629420">
    <property type="component" value="Chromosome"/>
</dbReference>
<dbReference type="RefSeq" id="WP_202336323.1">
    <property type="nucleotide sequence ID" value="NZ_CP068439.1"/>
</dbReference>